<dbReference type="GO" id="GO:0048278">
    <property type="term" value="P:vesicle docking"/>
    <property type="evidence" value="ECO:0007669"/>
    <property type="project" value="TreeGrafter"/>
</dbReference>
<dbReference type="SMART" id="SM00503">
    <property type="entry name" value="SynN"/>
    <property type="match status" value="1"/>
</dbReference>
<dbReference type="InterPro" id="IPR010989">
    <property type="entry name" value="SNARE"/>
</dbReference>
<dbReference type="GO" id="GO:0006886">
    <property type="term" value="P:intracellular protein transport"/>
    <property type="evidence" value="ECO:0007669"/>
    <property type="project" value="InterPro"/>
</dbReference>
<dbReference type="Pfam" id="PF00804">
    <property type="entry name" value="Syntaxin"/>
    <property type="match status" value="1"/>
</dbReference>
<keyword evidence="4 8" id="KW-1133">Transmembrane helix</keyword>
<comment type="similarity">
    <text evidence="2 6">Belongs to the syntaxin family.</text>
</comment>
<dbReference type="SUPFAM" id="SSF47661">
    <property type="entry name" value="t-snare proteins"/>
    <property type="match status" value="1"/>
</dbReference>
<dbReference type="Pfam" id="PF05739">
    <property type="entry name" value="SNARE"/>
    <property type="match status" value="1"/>
</dbReference>
<dbReference type="GO" id="GO:0012505">
    <property type="term" value="C:endomembrane system"/>
    <property type="evidence" value="ECO:0007669"/>
    <property type="project" value="TreeGrafter"/>
</dbReference>
<dbReference type="GO" id="GO:0005484">
    <property type="term" value="F:SNAP receptor activity"/>
    <property type="evidence" value="ECO:0007669"/>
    <property type="project" value="InterPro"/>
</dbReference>
<keyword evidence="11" id="KW-1185">Reference proteome</keyword>
<evidence type="ECO:0000256" key="6">
    <source>
        <dbReference type="RuleBase" id="RU003858"/>
    </source>
</evidence>
<dbReference type="EMBL" id="CAJNOC010000656">
    <property type="protein sequence ID" value="CAF0788071.1"/>
    <property type="molecule type" value="Genomic_DNA"/>
</dbReference>
<dbReference type="SMART" id="SM00397">
    <property type="entry name" value="t_SNARE"/>
    <property type="match status" value="1"/>
</dbReference>
<dbReference type="GO" id="GO:0005886">
    <property type="term" value="C:plasma membrane"/>
    <property type="evidence" value="ECO:0007669"/>
    <property type="project" value="TreeGrafter"/>
</dbReference>
<accession>A0A813RZG9</accession>
<keyword evidence="3 8" id="KW-0812">Transmembrane</keyword>
<dbReference type="Proteomes" id="UP000663879">
    <property type="component" value="Unassembled WGS sequence"/>
</dbReference>
<feature type="transmembrane region" description="Helical" evidence="8">
    <location>
        <begin position="268"/>
        <end position="293"/>
    </location>
</feature>
<dbReference type="OrthoDB" id="10255013at2759"/>
<dbReference type="Gene3D" id="1.20.58.70">
    <property type="match status" value="1"/>
</dbReference>
<dbReference type="GO" id="GO:0006906">
    <property type="term" value="P:vesicle fusion"/>
    <property type="evidence" value="ECO:0007669"/>
    <property type="project" value="TreeGrafter"/>
</dbReference>
<dbReference type="FunFam" id="1.20.58.70:FF:000011">
    <property type="entry name" value="Syntaxin 4"/>
    <property type="match status" value="1"/>
</dbReference>
<keyword evidence="7" id="KW-0175">Coiled coil</keyword>
<dbReference type="PROSITE" id="PS50192">
    <property type="entry name" value="T_SNARE"/>
    <property type="match status" value="1"/>
</dbReference>
<protein>
    <recommendedName>
        <fullName evidence="9">t-SNARE coiled-coil homology domain-containing protein</fullName>
    </recommendedName>
</protein>
<proteinExistence type="inferred from homology"/>
<dbReference type="InterPro" id="IPR006012">
    <property type="entry name" value="Syntaxin/epimorphin_CS"/>
</dbReference>
<evidence type="ECO:0000259" key="9">
    <source>
        <dbReference type="PROSITE" id="PS50192"/>
    </source>
</evidence>
<dbReference type="Gene3D" id="1.20.5.110">
    <property type="match status" value="1"/>
</dbReference>
<evidence type="ECO:0000313" key="10">
    <source>
        <dbReference type="EMBL" id="CAF0788071.1"/>
    </source>
</evidence>
<dbReference type="PANTHER" id="PTHR19957:SF307">
    <property type="entry name" value="PROTEIN SSO1-RELATED"/>
    <property type="match status" value="1"/>
</dbReference>
<dbReference type="PANTHER" id="PTHR19957">
    <property type="entry name" value="SYNTAXIN"/>
    <property type="match status" value="1"/>
</dbReference>
<dbReference type="AlphaFoldDB" id="A0A813RZG9"/>
<dbReference type="InterPro" id="IPR045242">
    <property type="entry name" value="Syntaxin"/>
</dbReference>
<sequence>MIKDRLKELKMNQPDPDDIQLTMSVNKPTQVDGFLRESDQLERTIDKIGSLVNEIKRLQESILVSSGNDETLRDELDDRMNEIKSNAQKIRQNLKIMTEEILREEKENRRGSTELKIKKTRTAFLSKKFSEIMQNYNLIQANYRDDCKKRIKRQLEITGKDADDEEIEEMLESNNPQIFTQGILTETKMAKQALQDIEARHKDIKMLEKNILELHEMFADLAELIETQGEMVDNIEDNMAKTVEDAKVGEDNTKKAVVNAKSARKKKVIVGLIITGVVLVVIIIIVILLAVYLK</sequence>
<dbReference type="PROSITE" id="PS00914">
    <property type="entry name" value="SYNTAXIN"/>
    <property type="match status" value="1"/>
</dbReference>
<dbReference type="InterPro" id="IPR006011">
    <property type="entry name" value="Syntaxin_N"/>
</dbReference>
<dbReference type="CDD" id="cd00179">
    <property type="entry name" value="SynN"/>
    <property type="match status" value="1"/>
</dbReference>
<reference evidence="10" key="1">
    <citation type="submission" date="2021-02" db="EMBL/GenBank/DDBJ databases">
        <authorList>
            <person name="Nowell W R."/>
        </authorList>
    </citation>
    <scope>NUCLEOTIDE SEQUENCE</scope>
    <source>
        <strain evidence="10">Ploen Becks lab</strain>
    </source>
</reference>
<organism evidence="10 11">
    <name type="scientific">Brachionus calyciflorus</name>
    <dbReference type="NCBI Taxonomy" id="104777"/>
    <lineage>
        <taxon>Eukaryota</taxon>
        <taxon>Metazoa</taxon>
        <taxon>Spiralia</taxon>
        <taxon>Gnathifera</taxon>
        <taxon>Rotifera</taxon>
        <taxon>Eurotatoria</taxon>
        <taxon>Monogononta</taxon>
        <taxon>Pseudotrocha</taxon>
        <taxon>Ploima</taxon>
        <taxon>Brachionidae</taxon>
        <taxon>Brachionus</taxon>
    </lineage>
</organism>
<dbReference type="InterPro" id="IPR000727">
    <property type="entry name" value="T_SNARE_dom"/>
</dbReference>
<evidence type="ECO:0000256" key="2">
    <source>
        <dbReference type="ARBA" id="ARBA00009063"/>
    </source>
</evidence>
<dbReference type="CDD" id="cd15848">
    <property type="entry name" value="SNARE_syntaxin1-like"/>
    <property type="match status" value="1"/>
</dbReference>
<dbReference type="GO" id="GO:0006887">
    <property type="term" value="P:exocytosis"/>
    <property type="evidence" value="ECO:0007669"/>
    <property type="project" value="TreeGrafter"/>
</dbReference>
<comment type="subcellular location">
    <subcellularLocation>
        <location evidence="1">Membrane</location>
        <topology evidence="1">Single-pass type IV membrane protein</topology>
    </subcellularLocation>
</comment>
<evidence type="ECO:0000313" key="11">
    <source>
        <dbReference type="Proteomes" id="UP000663879"/>
    </source>
</evidence>
<feature type="domain" description="T-SNARE coiled-coil homology" evidence="9">
    <location>
        <begin position="194"/>
        <end position="256"/>
    </location>
</feature>
<evidence type="ECO:0000256" key="5">
    <source>
        <dbReference type="ARBA" id="ARBA00023136"/>
    </source>
</evidence>
<evidence type="ECO:0000256" key="7">
    <source>
        <dbReference type="SAM" id="Coils"/>
    </source>
</evidence>
<evidence type="ECO:0000256" key="8">
    <source>
        <dbReference type="SAM" id="Phobius"/>
    </source>
</evidence>
<dbReference type="GO" id="GO:0031201">
    <property type="term" value="C:SNARE complex"/>
    <property type="evidence" value="ECO:0007669"/>
    <property type="project" value="TreeGrafter"/>
</dbReference>
<evidence type="ECO:0000256" key="1">
    <source>
        <dbReference type="ARBA" id="ARBA00004211"/>
    </source>
</evidence>
<dbReference type="GO" id="GO:0000149">
    <property type="term" value="F:SNARE binding"/>
    <property type="evidence" value="ECO:0007669"/>
    <property type="project" value="TreeGrafter"/>
</dbReference>
<evidence type="ECO:0000256" key="4">
    <source>
        <dbReference type="ARBA" id="ARBA00022989"/>
    </source>
</evidence>
<keyword evidence="5 8" id="KW-0472">Membrane</keyword>
<feature type="coiled-coil region" evidence="7">
    <location>
        <begin position="41"/>
        <end position="107"/>
    </location>
</feature>
<name>A0A813RZG9_9BILA</name>
<evidence type="ECO:0000256" key="3">
    <source>
        <dbReference type="ARBA" id="ARBA00022692"/>
    </source>
</evidence>
<comment type="caution">
    <text evidence="10">The sequence shown here is derived from an EMBL/GenBank/DDBJ whole genome shotgun (WGS) entry which is preliminary data.</text>
</comment>
<gene>
    <name evidence="10" type="ORF">OXX778_LOCUS5822</name>
</gene>